<keyword evidence="2 4" id="KW-0236">DNA replication inhibitor</keyword>
<gene>
    <name evidence="7" type="ORF">HMF8227_01655</name>
</gene>
<comment type="subcellular location">
    <subcellularLocation>
        <location evidence="4">Cytoplasm</location>
    </subcellularLocation>
</comment>
<dbReference type="SUPFAM" id="SSF47598">
    <property type="entry name" value="Ribbon-helix-helix"/>
    <property type="match status" value="1"/>
</dbReference>
<accession>A0A2S2E3A8</accession>
<comment type="similarity">
    <text evidence="4">Belongs to the SeqA family.</text>
</comment>
<dbReference type="SUPFAM" id="SSF82808">
    <property type="entry name" value="Replication modulator SeqA, C-terminal DNA-binding domain"/>
    <property type="match status" value="1"/>
</dbReference>
<dbReference type="OrthoDB" id="5591069at2"/>
<dbReference type="Pfam" id="PF03925">
    <property type="entry name" value="SeqA"/>
    <property type="match status" value="1"/>
</dbReference>
<evidence type="ECO:0000256" key="4">
    <source>
        <dbReference type="PIRNR" id="PIRNR019401"/>
    </source>
</evidence>
<sequence>MKTIEIDDDLYRYIAAQTEHIGESASQILRRLLLGDEKPHTPTASPKATPAPAPVAVGSGEQDIFAAISQSGVDTQSSRVERFLGILSQLAKAHGEGFSRVLELKGRNRVYFARSKAELLSSGSSTNPKSVPETEFWVVTNNNTRKKAQMVIEVARLLDYNQQDAQRLALILAPELKDTLTSE</sequence>
<dbReference type="InterPro" id="IPR005621">
    <property type="entry name" value="SeqA"/>
</dbReference>
<dbReference type="GO" id="GO:0032297">
    <property type="term" value="P:negative regulation of DNA-templated DNA replication initiation"/>
    <property type="evidence" value="ECO:0007669"/>
    <property type="project" value="InterPro"/>
</dbReference>
<dbReference type="EMBL" id="CP029347">
    <property type="protein sequence ID" value="AWL12128.1"/>
    <property type="molecule type" value="Genomic_DNA"/>
</dbReference>
<evidence type="ECO:0000256" key="3">
    <source>
        <dbReference type="ARBA" id="ARBA00023125"/>
    </source>
</evidence>
<evidence type="ECO:0000313" key="8">
    <source>
        <dbReference type="Proteomes" id="UP000245728"/>
    </source>
</evidence>
<reference evidence="7 8" key="1">
    <citation type="submission" date="2018-05" db="EMBL/GenBank/DDBJ databases">
        <title>Salinimonas sp. HMF8227 Genome sequencing and assembly.</title>
        <authorList>
            <person name="Kang H."/>
            <person name="Kang J."/>
            <person name="Cha I."/>
            <person name="Kim H."/>
            <person name="Joh K."/>
        </authorList>
    </citation>
    <scope>NUCLEOTIDE SEQUENCE [LARGE SCALE GENOMIC DNA]</scope>
    <source>
        <strain evidence="7 8">HMF8227</strain>
    </source>
</reference>
<dbReference type="PIRSF" id="PIRSF019401">
    <property type="entry name" value="SeqA"/>
    <property type="match status" value="1"/>
</dbReference>
<keyword evidence="8" id="KW-1185">Reference proteome</keyword>
<dbReference type="RefSeq" id="WP_109339730.1">
    <property type="nucleotide sequence ID" value="NZ_CP029347.1"/>
</dbReference>
<proteinExistence type="inferred from homology"/>
<dbReference type="InterPro" id="IPR013321">
    <property type="entry name" value="Arc_rbn_hlx_hlx"/>
</dbReference>
<feature type="domain" description="Replication modulator SeqA C-terminal DNA-binding" evidence="5">
    <location>
        <begin position="65"/>
        <end position="167"/>
    </location>
</feature>
<evidence type="ECO:0000259" key="6">
    <source>
        <dbReference type="Pfam" id="PF17206"/>
    </source>
</evidence>
<dbReference type="AlphaFoldDB" id="A0A2S2E3A8"/>
<name>A0A2S2E3A8_9ALTE</name>
<protein>
    <recommendedName>
        <fullName evidence="4">Negative modulator of initiation of replication</fullName>
    </recommendedName>
</protein>
<keyword evidence="1 4" id="KW-0963">Cytoplasm</keyword>
<feature type="domain" description="Negative modulator of initiation of replication SeqA N-terminal" evidence="6">
    <location>
        <begin position="1"/>
        <end position="33"/>
    </location>
</feature>
<organism evidence="7 8">
    <name type="scientific">Saliniradius amylolyticus</name>
    <dbReference type="NCBI Taxonomy" id="2183582"/>
    <lineage>
        <taxon>Bacteria</taxon>
        <taxon>Pseudomonadati</taxon>
        <taxon>Pseudomonadota</taxon>
        <taxon>Gammaproteobacteria</taxon>
        <taxon>Alteromonadales</taxon>
        <taxon>Alteromonadaceae</taxon>
        <taxon>Saliniradius</taxon>
    </lineage>
</organism>
<keyword evidence="3 4" id="KW-0238">DNA-binding</keyword>
<dbReference type="Pfam" id="PF17206">
    <property type="entry name" value="SeqA_N"/>
    <property type="match status" value="1"/>
</dbReference>
<dbReference type="Proteomes" id="UP000245728">
    <property type="component" value="Chromosome"/>
</dbReference>
<dbReference type="InterPro" id="IPR036835">
    <property type="entry name" value="SeqA_DNA-bd_C_sf"/>
</dbReference>
<dbReference type="InterPro" id="IPR026577">
    <property type="entry name" value="SeqA_DNA-bd_C"/>
</dbReference>
<dbReference type="Gene3D" id="1.20.1380.10">
    <property type="entry name" value="Replication modulator SeqA, C-terminal DNA-binding domain"/>
    <property type="match status" value="1"/>
</dbReference>
<dbReference type="GO" id="GO:0003677">
    <property type="term" value="F:DNA binding"/>
    <property type="evidence" value="ECO:0007669"/>
    <property type="project" value="UniProtKB-KW"/>
</dbReference>
<dbReference type="InterPro" id="IPR010985">
    <property type="entry name" value="Ribbon_hlx_hlx"/>
</dbReference>
<dbReference type="Gene3D" id="1.10.1220.10">
    <property type="entry name" value="Met repressor-like"/>
    <property type="match status" value="1"/>
</dbReference>
<evidence type="ECO:0000313" key="7">
    <source>
        <dbReference type="EMBL" id="AWL12128.1"/>
    </source>
</evidence>
<evidence type="ECO:0000256" key="1">
    <source>
        <dbReference type="ARBA" id="ARBA00022490"/>
    </source>
</evidence>
<dbReference type="KEGG" id="salh:HMF8227_01655"/>
<dbReference type="GO" id="GO:0005737">
    <property type="term" value="C:cytoplasm"/>
    <property type="evidence" value="ECO:0007669"/>
    <property type="project" value="UniProtKB-SubCell"/>
</dbReference>
<dbReference type="GO" id="GO:0006355">
    <property type="term" value="P:regulation of DNA-templated transcription"/>
    <property type="evidence" value="ECO:0007669"/>
    <property type="project" value="InterPro"/>
</dbReference>
<evidence type="ECO:0000256" key="2">
    <source>
        <dbReference type="ARBA" id="ARBA00022880"/>
    </source>
</evidence>
<evidence type="ECO:0000259" key="5">
    <source>
        <dbReference type="Pfam" id="PF03925"/>
    </source>
</evidence>
<dbReference type="InterPro" id="IPR033761">
    <property type="entry name" value="SeqA_N"/>
</dbReference>
<comment type="function">
    <text evidence="4">Negative regulator of replication initiation, which contributes to regulation of DNA replication and ensures that replication initiation occurs exactly once per chromosome per cell cycle. Binds to pairs of hemimethylated GATC sequences in the oriC region, thus preventing assembly of replication proteins and re-initiation at newly replicated origins. Repression is relieved when the region becomes fully methylated.</text>
</comment>